<keyword evidence="2" id="KW-1185">Reference proteome</keyword>
<proteinExistence type="predicted"/>
<dbReference type="RefSeq" id="WP_377549678.1">
    <property type="nucleotide sequence ID" value="NZ_JBHSBN010000019.1"/>
</dbReference>
<gene>
    <name evidence="1" type="ORF">ACFOX0_23465</name>
</gene>
<dbReference type="SUPFAM" id="SSF159275">
    <property type="entry name" value="PA1994-like"/>
    <property type="match status" value="1"/>
</dbReference>
<dbReference type="Proteomes" id="UP001595868">
    <property type="component" value="Unassembled WGS sequence"/>
</dbReference>
<evidence type="ECO:0000313" key="2">
    <source>
        <dbReference type="Proteomes" id="UP001595868"/>
    </source>
</evidence>
<sequence length="211" mass="22658">MATMPKSLLWARTDTTGTDHVLFDDRHGLTARGVAPAVDPIPYTCRYDLATDENWAALRLEVSVEGAGWLRTLRLERASGRWRASTGEVGDLDAALAAAGAPGAGLPGTEEPDRLEAALDIDLYGAPLFNTLPVRRLGLLGAEPGQAHRLTMAFVRLPSLEVLPAEQVYTPLGGTSVRFASGRFTADLDLDPDGYVVRYPGLARRADHPPS</sequence>
<accession>A0ABV8KSK0</accession>
<dbReference type="EMBL" id="JBHSBN010000019">
    <property type="protein sequence ID" value="MFC4108877.1"/>
    <property type="molecule type" value="Genomic_DNA"/>
</dbReference>
<name>A0ABV8KSK0_9ACTN</name>
<dbReference type="InterPro" id="IPR009467">
    <property type="entry name" value="Glycolipid-bd_prot_put"/>
</dbReference>
<organism evidence="1 2">
    <name type="scientific">Micromonospora zhanjiangensis</name>
    <dbReference type="NCBI Taxonomy" id="1522057"/>
    <lineage>
        <taxon>Bacteria</taxon>
        <taxon>Bacillati</taxon>
        <taxon>Actinomycetota</taxon>
        <taxon>Actinomycetes</taxon>
        <taxon>Micromonosporales</taxon>
        <taxon>Micromonosporaceae</taxon>
        <taxon>Micromonospora</taxon>
    </lineage>
</organism>
<comment type="caution">
    <text evidence="1">The sequence shown here is derived from an EMBL/GenBank/DDBJ whole genome shotgun (WGS) entry which is preliminary data.</text>
</comment>
<reference evidence="2" key="1">
    <citation type="journal article" date="2019" name="Int. J. Syst. Evol. Microbiol.">
        <title>The Global Catalogue of Microorganisms (GCM) 10K type strain sequencing project: providing services to taxonomists for standard genome sequencing and annotation.</title>
        <authorList>
            <consortium name="The Broad Institute Genomics Platform"/>
            <consortium name="The Broad Institute Genome Sequencing Center for Infectious Disease"/>
            <person name="Wu L."/>
            <person name="Ma J."/>
        </authorList>
    </citation>
    <scope>NUCLEOTIDE SEQUENCE [LARGE SCALE GENOMIC DNA]</scope>
    <source>
        <strain evidence="2">2902at01</strain>
    </source>
</reference>
<protein>
    <submittedName>
        <fullName evidence="1">Glycolipid-binding domain-containing protein</fullName>
    </submittedName>
</protein>
<evidence type="ECO:0000313" key="1">
    <source>
        <dbReference type="EMBL" id="MFC4108877.1"/>
    </source>
</evidence>
<dbReference type="Pfam" id="PF06475">
    <property type="entry name" value="Glycolipid_bind"/>
    <property type="match status" value="1"/>
</dbReference>